<sequence length="316" mass="33561">MLPARFRVKETLMARSKLVALARSLTLAASVGAPCLAHAAALPPPPPPPPMAPPPVDVGGGWYLRGDVGVSALRLNKFEGTDRAGFIGPEGGYQREQTEIGDQAFAGAGVGYQFNAWLRGDVTAEYRTSANLSFGESYANCFSGSCEGLTPPFPRGYDFYKGHISTIVAMANGYVDLGTWYGVTPFIGAGIGSAFHRTSTMTDFGAGTALGGIGVIQGRDTTSLAWALHAGLAMNVTPNLKLEVGYRYLNMGTAKTGTLQCFETSICPDTTYKFKDIEAHDVKVGFRYMLGGFAAAPLPPIMPDYQPAPGPLVRKY</sequence>
<keyword evidence="5" id="KW-1185">Reference proteome</keyword>
<feature type="domain" description="Outer membrane protein beta-barrel" evidence="3">
    <location>
        <begin position="60"/>
        <end position="288"/>
    </location>
</feature>
<evidence type="ECO:0000259" key="3">
    <source>
        <dbReference type="Pfam" id="PF13505"/>
    </source>
</evidence>
<organism evidence="4 5">
    <name type="scientific">Methylobacterium symbioticum</name>
    <dbReference type="NCBI Taxonomy" id="2584084"/>
    <lineage>
        <taxon>Bacteria</taxon>
        <taxon>Pseudomonadati</taxon>
        <taxon>Pseudomonadota</taxon>
        <taxon>Alphaproteobacteria</taxon>
        <taxon>Hyphomicrobiales</taxon>
        <taxon>Methylobacteriaceae</taxon>
        <taxon>Methylobacterium</taxon>
    </lineage>
</organism>
<feature type="signal peptide" evidence="2">
    <location>
        <begin position="1"/>
        <end position="39"/>
    </location>
</feature>
<dbReference type="InterPro" id="IPR027385">
    <property type="entry name" value="Beta-barrel_OMP"/>
</dbReference>
<dbReference type="Gene3D" id="2.40.160.20">
    <property type="match status" value="1"/>
</dbReference>
<keyword evidence="1 2" id="KW-0732">Signal</keyword>
<evidence type="ECO:0000256" key="2">
    <source>
        <dbReference type="SAM" id="SignalP"/>
    </source>
</evidence>
<gene>
    <name evidence="4" type="ORF">MET9862_04446</name>
</gene>
<protein>
    <recommendedName>
        <fullName evidence="3">Outer membrane protein beta-barrel domain-containing protein</fullName>
    </recommendedName>
</protein>
<evidence type="ECO:0000313" key="4">
    <source>
        <dbReference type="EMBL" id="VUD73826.1"/>
    </source>
</evidence>
<dbReference type="SUPFAM" id="SSF56925">
    <property type="entry name" value="OMPA-like"/>
    <property type="match status" value="1"/>
</dbReference>
<dbReference type="AlphaFoldDB" id="A0A509EHH5"/>
<accession>A0A509EHH5</accession>
<dbReference type="Pfam" id="PF13505">
    <property type="entry name" value="OMP_b-brl"/>
    <property type="match status" value="1"/>
</dbReference>
<evidence type="ECO:0000256" key="1">
    <source>
        <dbReference type="ARBA" id="ARBA00022729"/>
    </source>
</evidence>
<dbReference type="Proteomes" id="UP000410984">
    <property type="component" value="Unassembled WGS sequence"/>
</dbReference>
<reference evidence="4 5" key="1">
    <citation type="submission" date="2019-06" db="EMBL/GenBank/DDBJ databases">
        <authorList>
            <person name="Rodrigo-Torres L."/>
            <person name="Arahal R. D."/>
            <person name="Lucena T."/>
        </authorList>
    </citation>
    <scope>NUCLEOTIDE SEQUENCE [LARGE SCALE GENOMIC DNA]</scope>
    <source>
        <strain evidence="4 5">SB0023/3</strain>
    </source>
</reference>
<dbReference type="EMBL" id="CABFPH010000087">
    <property type="protein sequence ID" value="VUD73826.1"/>
    <property type="molecule type" value="Genomic_DNA"/>
</dbReference>
<dbReference type="InterPro" id="IPR011250">
    <property type="entry name" value="OMP/PagP_B-barrel"/>
</dbReference>
<feature type="chain" id="PRO_5021431649" description="Outer membrane protein beta-barrel domain-containing protein" evidence="2">
    <location>
        <begin position="40"/>
        <end position="316"/>
    </location>
</feature>
<evidence type="ECO:0000313" key="5">
    <source>
        <dbReference type="Proteomes" id="UP000410984"/>
    </source>
</evidence>
<name>A0A509EHH5_9HYPH</name>
<proteinExistence type="predicted"/>